<dbReference type="InterPro" id="IPR050487">
    <property type="entry name" value="FtsQ_DivIB"/>
</dbReference>
<name>A0AAP7CBD0_9CORY</name>
<feature type="transmembrane region" description="Helical" evidence="8">
    <location>
        <begin position="14"/>
        <end position="35"/>
    </location>
</feature>
<dbReference type="Gene3D" id="3.10.20.310">
    <property type="entry name" value="membrane protein fhac"/>
    <property type="match status" value="1"/>
</dbReference>
<gene>
    <name evidence="10" type="ORF">HC138_00885</name>
</gene>
<dbReference type="Pfam" id="PF03799">
    <property type="entry name" value="FtsQ_DivIB_C"/>
    <property type="match status" value="1"/>
</dbReference>
<dbReference type="InterPro" id="IPR034746">
    <property type="entry name" value="POTRA"/>
</dbReference>
<keyword evidence="5 8" id="KW-1133">Transmembrane helix</keyword>
<keyword evidence="2" id="KW-1003">Cell membrane</keyword>
<reference evidence="10 11" key="1">
    <citation type="submission" date="2020-03" db="EMBL/GenBank/DDBJ databases">
        <title>Draft genome sequences of bacterial isolates from the female urobiome.</title>
        <authorList>
            <person name="Miller-Ensminger T."/>
            <person name="Wolfe A.J."/>
            <person name="Putonti C."/>
        </authorList>
    </citation>
    <scope>NUCLEOTIDE SEQUENCE [LARGE SCALE GENOMIC DNA]</scope>
    <source>
        <strain evidence="10 11">UMB8490</strain>
    </source>
</reference>
<protein>
    <submittedName>
        <fullName evidence="10">FtsQ-type POTRA domain-containing protein</fullName>
    </submittedName>
</protein>
<accession>A0AAP7CBD0</accession>
<dbReference type="AlphaFoldDB" id="A0AAP7CBD0"/>
<evidence type="ECO:0000256" key="8">
    <source>
        <dbReference type="SAM" id="Phobius"/>
    </source>
</evidence>
<dbReference type="PROSITE" id="PS51779">
    <property type="entry name" value="POTRA"/>
    <property type="match status" value="1"/>
</dbReference>
<dbReference type="EMBL" id="JAAUVV010000001">
    <property type="protein sequence ID" value="NJJ02941.1"/>
    <property type="molecule type" value="Genomic_DNA"/>
</dbReference>
<evidence type="ECO:0000313" key="10">
    <source>
        <dbReference type="EMBL" id="NJJ02941.1"/>
    </source>
</evidence>
<comment type="caution">
    <text evidence="10">The sequence shown here is derived from an EMBL/GenBank/DDBJ whole genome shotgun (WGS) entry which is preliminary data.</text>
</comment>
<feature type="domain" description="POTRA" evidence="9">
    <location>
        <begin position="39"/>
        <end position="107"/>
    </location>
</feature>
<evidence type="ECO:0000256" key="5">
    <source>
        <dbReference type="ARBA" id="ARBA00022989"/>
    </source>
</evidence>
<evidence type="ECO:0000256" key="7">
    <source>
        <dbReference type="ARBA" id="ARBA00023306"/>
    </source>
</evidence>
<dbReference type="Pfam" id="PF08478">
    <property type="entry name" value="POTRA_1"/>
    <property type="match status" value="1"/>
</dbReference>
<organism evidence="10 11">
    <name type="scientific">Corynebacterium coyleae</name>
    <dbReference type="NCBI Taxonomy" id="53374"/>
    <lineage>
        <taxon>Bacteria</taxon>
        <taxon>Bacillati</taxon>
        <taxon>Actinomycetota</taxon>
        <taxon>Actinomycetes</taxon>
        <taxon>Mycobacteriales</taxon>
        <taxon>Corynebacteriaceae</taxon>
        <taxon>Corynebacterium</taxon>
    </lineage>
</organism>
<evidence type="ECO:0000256" key="1">
    <source>
        <dbReference type="ARBA" id="ARBA00004370"/>
    </source>
</evidence>
<dbReference type="RefSeq" id="WP_070422196.1">
    <property type="nucleotide sequence ID" value="NZ_JAAUVV010000001.1"/>
</dbReference>
<dbReference type="PANTHER" id="PTHR37820:SF1">
    <property type="entry name" value="CELL DIVISION PROTEIN FTSQ"/>
    <property type="match status" value="1"/>
</dbReference>
<keyword evidence="6 8" id="KW-0472">Membrane</keyword>
<dbReference type="GO" id="GO:0005886">
    <property type="term" value="C:plasma membrane"/>
    <property type="evidence" value="ECO:0007669"/>
    <property type="project" value="TreeGrafter"/>
</dbReference>
<evidence type="ECO:0000313" key="11">
    <source>
        <dbReference type="Proteomes" id="UP000591626"/>
    </source>
</evidence>
<dbReference type="GO" id="GO:0051301">
    <property type="term" value="P:cell division"/>
    <property type="evidence" value="ECO:0007669"/>
    <property type="project" value="UniProtKB-KW"/>
</dbReference>
<proteinExistence type="predicted"/>
<evidence type="ECO:0000256" key="6">
    <source>
        <dbReference type="ARBA" id="ARBA00023136"/>
    </source>
</evidence>
<evidence type="ECO:0000256" key="4">
    <source>
        <dbReference type="ARBA" id="ARBA00022692"/>
    </source>
</evidence>
<dbReference type="Proteomes" id="UP000591626">
    <property type="component" value="Unassembled WGS sequence"/>
</dbReference>
<sequence length="225" mass="24165">MPDSTEEQPKHRKIPYGAIAATVAIVVAVCAAVPFTPLMSVNDIAVEGSVNLPEEEVRNLTGIDYGTPIGKVKPRRAAENVAANPWVDSATVSRAWPNGVSVEITEHDPVAWVDIDGQPHLIDREGRDFIVAAPPAGAVEIQGVAQERFAQAVEVASSISDVARPRVRALKANGDYTYTLVLDDDRVVQWGAATDNANKALALETVLQLEGHEFNISNPELVTSR</sequence>
<comment type="subcellular location">
    <subcellularLocation>
        <location evidence="1">Membrane</location>
    </subcellularLocation>
</comment>
<keyword evidence="4 8" id="KW-0812">Transmembrane</keyword>
<evidence type="ECO:0000256" key="3">
    <source>
        <dbReference type="ARBA" id="ARBA00022618"/>
    </source>
</evidence>
<evidence type="ECO:0000259" key="9">
    <source>
        <dbReference type="PROSITE" id="PS51779"/>
    </source>
</evidence>
<dbReference type="PANTHER" id="PTHR37820">
    <property type="entry name" value="CELL DIVISION PROTEIN DIVIB"/>
    <property type="match status" value="1"/>
</dbReference>
<dbReference type="InterPro" id="IPR005548">
    <property type="entry name" value="Cell_div_FtsQ/DivIB_C"/>
</dbReference>
<keyword evidence="7" id="KW-0131">Cell cycle</keyword>
<keyword evidence="3" id="KW-0132">Cell division</keyword>
<dbReference type="InterPro" id="IPR013685">
    <property type="entry name" value="POTRA_FtsQ_type"/>
</dbReference>
<evidence type="ECO:0000256" key="2">
    <source>
        <dbReference type="ARBA" id="ARBA00022475"/>
    </source>
</evidence>